<dbReference type="OrthoDB" id="338854at2759"/>
<dbReference type="Proteomes" id="UP000789572">
    <property type="component" value="Unassembled WGS sequence"/>
</dbReference>
<evidence type="ECO:0000313" key="3">
    <source>
        <dbReference type="Proteomes" id="UP000789572"/>
    </source>
</evidence>
<proteinExistence type="inferred from homology"/>
<dbReference type="Pfam" id="PF06218">
    <property type="entry name" value="NPR2"/>
    <property type="match status" value="2"/>
</dbReference>
<gene>
    <name evidence="2" type="ORF">POCULU_LOCUS3382</name>
</gene>
<reference evidence="2" key="1">
    <citation type="submission" date="2021-06" db="EMBL/GenBank/DDBJ databases">
        <authorList>
            <person name="Kallberg Y."/>
            <person name="Tangrot J."/>
            <person name="Rosling A."/>
        </authorList>
    </citation>
    <scope>NUCLEOTIDE SEQUENCE</scope>
    <source>
        <strain evidence="2">IA702</strain>
    </source>
</reference>
<dbReference type="InterPro" id="IPR009348">
    <property type="entry name" value="NPR2-like"/>
</dbReference>
<dbReference type="EMBL" id="CAJVPJ010000370">
    <property type="protein sequence ID" value="CAG8517213.1"/>
    <property type="molecule type" value="Genomic_DNA"/>
</dbReference>
<organism evidence="2 3">
    <name type="scientific">Paraglomus occultum</name>
    <dbReference type="NCBI Taxonomy" id="144539"/>
    <lineage>
        <taxon>Eukaryota</taxon>
        <taxon>Fungi</taxon>
        <taxon>Fungi incertae sedis</taxon>
        <taxon>Mucoromycota</taxon>
        <taxon>Glomeromycotina</taxon>
        <taxon>Glomeromycetes</taxon>
        <taxon>Paraglomerales</taxon>
        <taxon>Paraglomeraceae</taxon>
        <taxon>Paraglomus</taxon>
    </lineage>
</organism>
<accession>A0A9N9F836</accession>
<evidence type="ECO:0000313" key="2">
    <source>
        <dbReference type="EMBL" id="CAG8517213.1"/>
    </source>
</evidence>
<name>A0A9N9F836_9GLOM</name>
<comment type="caution">
    <text evidence="2">The sequence shown here is derived from an EMBL/GenBank/DDBJ whole genome shotgun (WGS) entry which is preliminary data.</text>
</comment>
<comment type="similarity">
    <text evidence="1">Belongs to the NPR2 family.</text>
</comment>
<evidence type="ECO:0000256" key="1">
    <source>
        <dbReference type="ARBA" id="ARBA00008433"/>
    </source>
</evidence>
<dbReference type="GO" id="GO:1904262">
    <property type="term" value="P:negative regulation of TORC1 signaling"/>
    <property type="evidence" value="ECO:0007669"/>
    <property type="project" value="TreeGrafter"/>
</dbReference>
<dbReference type="GO" id="GO:0010508">
    <property type="term" value="P:positive regulation of autophagy"/>
    <property type="evidence" value="ECO:0007669"/>
    <property type="project" value="TreeGrafter"/>
</dbReference>
<dbReference type="AlphaFoldDB" id="A0A9N9F836"/>
<dbReference type="GO" id="GO:0005096">
    <property type="term" value="F:GTPase activator activity"/>
    <property type="evidence" value="ECO:0007669"/>
    <property type="project" value="TreeGrafter"/>
</dbReference>
<dbReference type="GO" id="GO:1990130">
    <property type="term" value="C:GATOR1 complex"/>
    <property type="evidence" value="ECO:0007669"/>
    <property type="project" value="TreeGrafter"/>
</dbReference>
<keyword evidence="3" id="KW-1185">Reference proteome</keyword>
<dbReference type="PANTHER" id="PTHR12991">
    <property type="entry name" value="NITROGEN PERMEASE REGULATOR 2/TUMOR SUPPRESSOR CANDIDATE 4"/>
    <property type="match status" value="1"/>
</dbReference>
<dbReference type="GO" id="GO:0005774">
    <property type="term" value="C:vacuolar membrane"/>
    <property type="evidence" value="ECO:0007669"/>
    <property type="project" value="TreeGrafter"/>
</dbReference>
<dbReference type="PANTHER" id="PTHR12991:SF10">
    <property type="entry name" value="GATOR COMPLEX PROTEIN NPRL2"/>
    <property type="match status" value="1"/>
</dbReference>
<sequence>MSDYIRIGADYRVSTPPRLVSVFFTMFDDDLGRSLLYEVPEGSIKSLPNSTPLINFSSISEYIIPKPDLCGHLVSICTGSYKVMGVPVLIRNKKYPRGILIFNLSLVFDHGADTSSYEPVARKIARVLTSLEVESEFLWKLETRSTVYNIIEQLLEDLNNYCECQIPINETNALNLKLFPTYPNPQPVYDYQVPICTVDLNTLIDMNWDITVKKVVAHINGVLHVKKIAEIADVDCKLARECMEHILYYGCIIMIDIFQFSNIYAIRPEIMRIIEDETIQAECISYVTKPGATAPPFSKIFSLYCSLKRDVTIKMWVEENKVNSLNIDTRRFIAFGVTKGFLQRIHKYPVLPASAASSCKLDPHLKKLLNGRHHYDDICTSEGYSRENLDKLLGDIPQIKFIWK</sequence>
<protein>
    <submittedName>
        <fullName evidence="2">7666_t:CDS:1</fullName>
    </submittedName>
</protein>